<accession>A0A1H1TXT7</accession>
<dbReference type="Proteomes" id="UP000198859">
    <property type="component" value="Chromosome I"/>
</dbReference>
<dbReference type="AlphaFoldDB" id="A0A1H1TXT7"/>
<evidence type="ECO:0000313" key="1">
    <source>
        <dbReference type="EMBL" id="SDS64884.1"/>
    </source>
</evidence>
<dbReference type="RefSeq" id="WP_091729844.1">
    <property type="nucleotide sequence ID" value="NZ_LT629757.1"/>
</dbReference>
<organism evidence="1 2">
    <name type="scientific">Nocardioides scoriae</name>
    <dbReference type="NCBI Taxonomy" id="642780"/>
    <lineage>
        <taxon>Bacteria</taxon>
        <taxon>Bacillati</taxon>
        <taxon>Actinomycetota</taxon>
        <taxon>Actinomycetes</taxon>
        <taxon>Propionibacteriales</taxon>
        <taxon>Nocardioidaceae</taxon>
        <taxon>Nocardioides</taxon>
    </lineage>
</organism>
<dbReference type="PANTHER" id="PTHR39186">
    <property type="entry name" value="DUF2071 FAMILY PROTEIN"/>
    <property type="match status" value="1"/>
</dbReference>
<evidence type="ECO:0008006" key="3">
    <source>
        <dbReference type="Google" id="ProtNLM"/>
    </source>
</evidence>
<evidence type="ECO:0000313" key="2">
    <source>
        <dbReference type="Proteomes" id="UP000198859"/>
    </source>
</evidence>
<dbReference type="STRING" id="642780.SAMN04488570_2360"/>
<keyword evidence="2" id="KW-1185">Reference proteome</keyword>
<name>A0A1H1TXT7_9ACTN</name>
<sequence>MDQVWADLVFLHWRVEPERVQRWMPPGARPDVHDGSSWVGLIGFEMRRAGFGLGHPLPYLGDFAEINVRLYSTDDQGRRGVVFRSLETERLALVAATNPVGVRYRWSRIRMERWAEATGRIRYASRRRTPPGRGASTDLAVRPTDELVHDDLSVFLTARFGMHHRVGSRPLWVPNTHPAWPLRRAELLHCDDGLVAAAGLPGVTDRPPESVLWSPGVRTQFGAPQR</sequence>
<gene>
    <name evidence="1" type="ORF">SAMN04488570_2360</name>
</gene>
<dbReference type="InterPro" id="IPR018644">
    <property type="entry name" value="DUF2071"/>
</dbReference>
<dbReference type="PANTHER" id="PTHR39186:SF1">
    <property type="entry name" value="DUF2071 DOMAIN-CONTAINING PROTEIN"/>
    <property type="match status" value="1"/>
</dbReference>
<protein>
    <recommendedName>
        <fullName evidence="3">DUF2071 domain-containing protein</fullName>
    </recommendedName>
</protein>
<dbReference type="EMBL" id="LT629757">
    <property type="protein sequence ID" value="SDS64884.1"/>
    <property type="molecule type" value="Genomic_DNA"/>
</dbReference>
<dbReference type="Pfam" id="PF09844">
    <property type="entry name" value="DUF2071"/>
    <property type="match status" value="1"/>
</dbReference>
<dbReference type="OrthoDB" id="150993at2"/>
<reference evidence="2" key="1">
    <citation type="submission" date="2016-10" db="EMBL/GenBank/DDBJ databases">
        <authorList>
            <person name="Varghese N."/>
            <person name="Submissions S."/>
        </authorList>
    </citation>
    <scope>NUCLEOTIDE SEQUENCE [LARGE SCALE GENOMIC DNA]</scope>
    <source>
        <strain evidence="2">DSM 22127</strain>
    </source>
</reference>
<proteinExistence type="predicted"/>